<dbReference type="Proteomes" id="UP001054945">
    <property type="component" value="Unassembled WGS sequence"/>
</dbReference>
<protein>
    <submittedName>
        <fullName evidence="1">Uncharacterized protein</fullName>
    </submittedName>
</protein>
<gene>
    <name evidence="1" type="ORF">CEXT_636381</name>
</gene>
<evidence type="ECO:0000313" key="1">
    <source>
        <dbReference type="EMBL" id="GIY85640.1"/>
    </source>
</evidence>
<reference evidence="1 2" key="1">
    <citation type="submission" date="2021-06" db="EMBL/GenBank/DDBJ databases">
        <title>Caerostris extrusa draft genome.</title>
        <authorList>
            <person name="Kono N."/>
            <person name="Arakawa K."/>
        </authorList>
    </citation>
    <scope>NUCLEOTIDE SEQUENCE [LARGE SCALE GENOMIC DNA]</scope>
</reference>
<accession>A0AAV4WUQ4</accession>
<evidence type="ECO:0000313" key="2">
    <source>
        <dbReference type="Proteomes" id="UP001054945"/>
    </source>
</evidence>
<comment type="caution">
    <text evidence="1">The sequence shown here is derived from an EMBL/GenBank/DDBJ whole genome shotgun (WGS) entry which is preliminary data.</text>
</comment>
<dbReference type="EMBL" id="BPLR01016671">
    <property type="protein sequence ID" value="GIY85640.1"/>
    <property type="molecule type" value="Genomic_DNA"/>
</dbReference>
<organism evidence="1 2">
    <name type="scientific">Caerostris extrusa</name>
    <name type="common">Bark spider</name>
    <name type="synonym">Caerostris bankana</name>
    <dbReference type="NCBI Taxonomy" id="172846"/>
    <lineage>
        <taxon>Eukaryota</taxon>
        <taxon>Metazoa</taxon>
        <taxon>Ecdysozoa</taxon>
        <taxon>Arthropoda</taxon>
        <taxon>Chelicerata</taxon>
        <taxon>Arachnida</taxon>
        <taxon>Araneae</taxon>
        <taxon>Araneomorphae</taxon>
        <taxon>Entelegynae</taxon>
        <taxon>Araneoidea</taxon>
        <taxon>Araneidae</taxon>
        <taxon>Caerostris</taxon>
    </lineage>
</organism>
<keyword evidence="2" id="KW-1185">Reference proteome</keyword>
<sequence length="85" mass="9401">MGLAATDICCFCDRAHDYLQSHLASIGLAAQILTPFATIAAQTTYRDCIEKDWLLKISNCDHSVAHDYLQSPLLNVSRSLPPLRP</sequence>
<name>A0AAV4WUQ4_CAEEX</name>
<proteinExistence type="predicted"/>
<dbReference type="AlphaFoldDB" id="A0AAV4WUQ4"/>